<dbReference type="InterPro" id="IPR011333">
    <property type="entry name" value="SKP1/BTB/POZ_sf"/>
</dbReference>
<evidence type="ECO:0000313" key="3">
    <source>
        <dbReference type="Proteomes" id="UP001056012"/>
    </source>
</evidence>
<accession>A0A9Q9DSC6</accession>
<dbReference type="Proteomes" id="UP001056012">
    <property type="component" value="Chromosome 3"/>
</dbReference>
<feature type="region of interest" description="Disordered" evidence="1">
    <location>
        <begin position="78"/>
        <end position="98"/>
    </location>
</feature>
<name>A0A9Q9DSC6_CURCL</name>
<dbReference type="AlphaFoldDB" id="A0A9Q9DSC6"/>
<dbReference type="OrthoDB" id="5326346at2759"/>
<dbReference type="EMBL" id="CP089276">
    <property type="protein sequence ID" value="USP76614.1"/>
    <property type="molecule type" value="Genomic_DNA"/>
</dbReference>
<organism evidence="2 3">
    <name type="scientific">Curvularia clavata</name>
    <dbReference type="NCBI Taxonomy" id="95742"/>
    <lineage>
        <taxon>Eukaryota</taxon>
        <taxon>Fungi</taxon>
        <taxon>Dikarya</taxon>
        <taxon>Ascomycota</taxon>
        <taxon>Pezizomycotina</taxon>
        <taxon>Dothideomycetes</taxon>
        <taxon>Pleosporomycetidae</taxon>
        <taxon>Pleosporales</taxon>
        <taxon>Pleosporineae</taxon>
        <taxon>Pleosporaceae</taxon>
        <taxon>Curvularia</taxon>
    </lineage>
</organism>
<sequence>MASPPSGRVIIDSTGDALVTLNNSGVAFGAWNEPLYIADNSGDTRTEGFGDDFACREERDGAESPSWMKWGETLKHDEREQPEPQDHPQVPSLSDSWIQKSSAATDSVELDASTAIVYQVSLAHLATASPTFRMELQSCRKHQKDHDGFSRLECSDWDPEAFEILLNTLHTRYRRVPKQLTLELLAKVAVMVEHYKCWEAFEPISQTWIRHVRVHHPMPSAYCRELMLWMLIAWVFKLPKEFTKTTTLALQQCTESRIQDMGLVIPPSILQALENRRLRVIEEIIETFNKWIDEFSDTYICKVDANLTFECSSILLGALMKQMRNIGILSLRAVAPFDGFSIENVYESVKMLKSPIWETYDEINELYPIKHSCGFQGTIVRDVEHILARVKGLSLNDFLNYSEGMDELTLGCA</sequence>
<gene>
    <name evidence="2" type="ORF">yc1106_03888</name>
</gene>
<dbReference type="VEuPathDB" id="FungiDB:yc1106_03888"/>
<evidence type="ECO:0008006" key="4">
    <source>
        <dbReference type="Google" id="ProtNLM"/>
    </source>
</evidence>
<evidence type="ECO:0000256" key="1">
    <source>
        <dbReference type="SAM" id="MobiDB-lite"/>
    </source>
</evidence>
<keyword evidence="3" id="KW-1185">Reference proteome</keyword>
<evidence type="ECO:0000313" key="2">
    <source>
        <dbReference type="EMBL" id="USP76614.1"/>
    </source>
</evidence>
<reference evidence="2" key="1">
    <citation type="submission" date="2021-12" db="EMBL/GenBank/DDBJ databases">
        <title>Curvularia clavata genome.</title>
        <authorList>
            <person name="Cao Y."/>
        </authorList>
    </citation>
    <scope>NUCLEOTIDE SEQUENCE</scope>
    <source>
        <strain evidence="2">Yc1106</strain>
    </source>
</reference>
<dbReference type="Gene3D" id="3.30.710.10">
    <property type="entry name" value="Potassium Channel Kv1.1, Chain A"/>
    <property type="match status" value="1"/>
</dbReference>
<protein>
    <recommendedName>
        <fullName evidence="4">BTB domain-containing protein</fullName>
    </recommendedName>
</protein>
<proteinExistence type="predicted"/>